<dbReference type="EC" id="1.2.1.88" evidence="4"/>
<dbReference type="InterPro" id="IPR024089">
    <property type="entry name" value="PRODH_PutA_dom_I/II"/>
</dbReference>
<dbReference type="SUPFAM" id="SSF51730">
    <property type="entry name" value="FAD-linked oxidoreductase"/>
    <property type="match status" value="1"/>
</dbReference>
<dbReference type="EMBL" id="UGFE01000002">
    <property type="protein sequence ID" value="STM24683.1"/>
    <property type="molecule type" value="Genomic_DNA"/>
</dbReference>
<dbReference type="InterPro" id="IPR050485">
    <property type="entry name" value="Proline_metab_enzyme"/>
</dbReference>
<dbReference type="GO" id="GO:0010133">
    <property type="term" value="P:L-proline catabolic process to L-glutamate"/>
    <property type="evidence" value="ECO:0007669"/>
    <property type="project" value="TreeGrafter"/>
</dbReference>
<reference evidence="4 5" key="1">
    <citation type="submission" date="2018-06" db="EMBL/GenBank/DDBJ databases">
        <authorList>
            <consortium name="Pathogen Informatics"/>
            <person name="Doyle S."/>
        </authorList>
    </citation>
    <scope>NUCLEOTIDE SEQUENCE [LARGE SCALE GENOMIC DNA]</scope>
    <source>
        <strain evidence="4 5">NCTC8333</strain>
    </source>
</reference>
<dbReference type="PANTHER" id="PTHR42862:SF1">
    <property type="entry name" value="DELTA-1-PYRROLINE-5-CARBOXYLATE DEHYDROGENASE 2, ISOFORM A-RELATED"/>
    <property type="match status" value="1"/>
</dbReference>
<evidence type="ECO:0000259" key="3">
    <source>
        <dbReference type="Pfam" id="PF14850"/>
    </source>
</evidence>
<name>A0AAX2KC73_ECOLX</name>
<gene>
    <name evidence="4" type="primary">putA_2</name>
    <name evidence="4" type="ORF">NCTC8333_03672</name>
</gene>
<accession>A0AAX2KC73</accession>
<dbReference type="InterPro" id="IPR029041">
    <property type="entry name" value="FAD-linked_oxidoreductase-like"/>
</dbReference>
<evidence type="ECO:0000313" key="4">
    <source>
        <dbReference type="EMBL" id="STM24683.1"/>
    </source>
</evidence>
<keyword evidence="1 4" id="KW-0560">Oxidoreductase</keyword>
<evidence type="ECO:0000313" key="5">
    <source>
        <dbReference type="Proteomes" id="UP000254718"/>
    </source>
</evidence>
<evidence type="ECO:0000256" key="1">
    <source>
        <dbReference type="ARBA" id="ARBA00023002"/>
    </source>
</evidence>
<evidence type="ECO:0000256" key="2">
    <source>
        <dbReference type="ARBA" id="ARBA00023027"/>
    </source>
</evidence>
<comment type="caution">
    <text evidence="4">The sequence shown here is derived from an EMBL/GenBank/DDBJ whole genome shotgun (WGS) entry which is preliminary data.</text>
</comment>
<dbReference type="SUPFAM" id="SSF81935">
    <property type="entry name" value="N-terminal domain of bifunctional PutA protein"/>
    <property type="match status" value="1"/>
</dbReference>
<sequence>MRIPDKATRDALIRDKISNGNWQSHIGRSPSLFVNAATWGLLFTGKLVSTHNEAILSRSLNRIIGKSGEPLIRKGVDMAMRLMGEQFVTGETIAEALANARKLEEKGFRYSYDMLGEAALTAADAQAYMVFLSAGDSRHR</sequence>
<dbReference type="Proteomes" id="UP000254718">
    <property type="component" value="Unassembled WGS sequence"/>
</dbReference>
<dbReference type="Pfam" id="PF14850">
    <property type="entry name" value="Pro_dh-DNA_bdg"/>
    <property type="match status" value="1"/>
</dbReference>
<feature type="domain" description="Proline dehydrogenase PutA" evidence="3">
    <location>
        <begin position="1"/>
        <end position="87"/>
    </location>
</feature>
<dbReference type="GO" id="GO:0003842">
    <property type="term" value="F:L-glutamate gamma-semialdehyde dehydrogenase activity"/>
    <property type="evidence" value="ECO:0007669"/>
    <property type="project" value="UniProtKB-EC"/>
</dbReference>
<protein>
    <submittedName>
        <fullName evidence="4">Trifunctional transcriptional regulator/proline dehydrogenase/pyrroline-5-carboxylate dehydrogenase</fullName>
        <ecNumber evidence="4">1.2.1.88</ecNumber>
    </submittedName>
</protein>
<dbReference type="GO" id="GO:0009898">
    <property type="term" value="C:cytoplasmic side of plasma membrane"/>
    <property type="evidence" value="ECO:0007669"/>
    <property type="project" value="TreeGrafter"/>
</dbReference>
<keyword evidence="2" id="KW-0520">NAD</keyword>
<organism evidence="4 5">
    <name type="scientific">Escherichia coli</name>
    <dbReference type="NCBI Taxonomy" id="562"/>
    <lineage>
        <taxon>Bacteria</taxon>
        <taxon>Pseudomonadati</taxon>
        <taxon>Pseudomonadota</taxon>
        <taxon>Gammaproteobacteria</taxon>
        <taxon>Enterobacterales</taxon>
        <taxon>Enterobacteriaceae</taxon>
        <taxon>Escherichia</taxon>
    </lineage>
</organism>
<dbReference type="Gene3D" id="1.10.2060.10">
    <property type="entry name" value="PutA proline dehydrogenase (PRODH), domain 2"/>
    <property type="match status" value="1"/>
</dbReference>
<dbReference type="PANTHER" id="PTHR42862">
    <property type="entry name" value="DELTA-1-PYRROLINE-5-CARBOXYLATE DEHYDROGENASE 1, ISOFORM A-RELATED"/>
    <property type="match status" value="1"/>
</dbReference>
<dbReference type="InterPro" id="IPR024082">
    <property type="entry name" value="PRODH_PutA_dom_II"/>
</dbReference>
<dbReference type="Gene3D" id="3.20.20.220">
    <property type="match status" value="1"/>
</dbReference>
<dbReference type="AlphaFoldDB" id="A0AAX2KC73"/>
<proteinExistence type="predicted"/>